<evidence type="ECO:0000256" key="4">
    <source>
        <dbReference type="ARBA" id="ARBA00022692"/>
    </source>
</evidence>
<accession>A0ABT4AQ86</accession>
<dbReference type="SUPFAM" id="SSF161098">
    <property type="entry name" value="MetI-like"/>
    <property type="match status" value="1"/>
</dbReference>
<keyword evidence="6 7" id="KW-0472">Membrane</keyword>
<evidence type="ECO:0000256" key="2">
    <source>
        <dbReference type="ARBA" id="ARBA00022448"/>
    </source>
</evidence>
<gene>
    <name evidence="8" type="ORF">OWR29_00205</name>
</gene>
<dbReference type="EMBL" id="JAPNTZ010000001">
    <property type="protein sequence ID" value="MCY1136400.1"/>
    <property type="molecule type" value="Genomic_DNA"/>
</dbReference>
<dbReference type="PANTHER" id="PTHR30151">
    <property type="entry name" value="ALKANE SULFONATE ABC TRANSPORTER-RELATED, MEMBRANE SUBUNIT"/>
    <property type="match status" value="1"/>
</dbReference>
<protein>
    <submittedName>
        <fullName evidence="8">Uncharacterized protein</fullName>
    </submittedName>
</protein>
<evidence type="ECO:0000256" key="3">
    <source>
        <dbReference type="ARBA" id="ARBA00022475"/>
    </source>
</evidence>
<comment type="subcellular location">
    <subcellularLocation>
        <location evidence="1">Cell membrane</location>
        <topology evidence="1">Multi-pass membrane protein</topology>
    </subcellularLocation>
</comment>
<proteinExistence type="predicted"/>
<evidence type="ECO:0000313" key="8">
    <source>
        <dbReference type="EMBL" id="MCY1136400.1"/>
    </source>
</evidence>
<reference evidence="8" key="1">
    <citation type="submission" date="2022-11" db="EMBL/GenBank/DDBJ databases">
        <authorList>
            <person name="Somphong A."/>
            <person name="Phongsopitanun W."/>
        </authorList>
    </citation>
    <scope>NUCLEOTIDE SEQUENCE</scope>
    <source>
        <strain evidence="8">Pm04-4</strain>
    </source>
</reference>
<keyword evidence="2" id="KW-0813">Transport</keyword>
<keyword evidence="9" id="KW-1185">Reference proteome</keyword>
<evidence type="ECO:0000256" key="1">
    <source>
        <dbReference type="ARBA" id="ARBA00004651"/>
    </source>
</evidence>
<dbReference type="InterPro" id="IPR035906">
    <property type="entry name" value="MetI-like_sf"/>
</dbReference>
<dbReference type="PANTHER" id="PTHR30151:SF0">
    <property type="entry name" value="ABC TRANSPORTER PERMEASE PROTEIN MJ0413-RELATED"/>
    <property type="match status" value="1"/>
</dbReference>
<keyword evidence="3" id="KW-1003">Cell membrane</keyword>
<evidence type="ECO:0000256" key="5">
    <source>
        <dbReference type="ARBA" id="ARBA00022989"/>
    </source>
</evidence>
<evidence type="ECO:0000256" key="7">
    <source>
        <dbReference type="SAM" id="Phobius"/>
    </source>
</evidence>
<dbReference type="Proteomes" id="UP001151002">
    <property type="component" value="Unassembled WGS sequence"/>
</dbReference>
<organism evidence="8 9">
    <name type="scientific">Paractinoplanes pyxinae</name>
    <dbReference type="NCBI Taxonomy" id="2997416"/>
    <lineage>
        <taxon>Bacteria</taxon>
        <taxon>Bacillati</taxon>
        <taxon>Actinomycetota</taxon>
        <taxon>Actinomycetes</taxon>
        <taxon>Micromonosporales</taxon>
        <taxon>Micromonosporaceae</taxon>
        <taxon>Paractinoplanes</taxon>
    </lineage>
</organism>
<name>A0ABT4AQ86_9ACTN</name>
<sequence length="139" mass="14983">MLPILIGLWQLAYQLDIAGRVLLPSPHAVWAAGLWLHSSGVLWPNLWSTLGAALGALALSAVVGIPAGILLGRLPRTWAVLAAIESSVLANRFQRRPRRGRPTVLGTVSRPRTVRMPCACGRSPCGSDRRRVVCSTTCR</sequence>
<feature type="transmembrane region" description="Helical" evidence="7">
    <location>
        <begin position="47"/>
        <end position="71"/>
    </location>
</feature>
<keyword evidence="4 7" id="KW-0812">Transmembrane</keyword>
<comment type="caution">
    <text evidence="8">The sequence shown here is derived from an EMBL/GenBank/DDBJ whole genome shotgun (WGS) entry which is preliminary data.</text>
</comment>
<dbReference type="RefSeq" id="WP_267560123.1">
    <property type="nucleotide sequence ID" value="NZ_JAPNTZ010000001.1"/>
</dbReference>
<keyword evidence="5 7" id="KW-1133">Transmembrane helix</keyword>
<evidence type="ECO:0000313" key="9">
    <source>
        <dbReference type="Proteomes" id="UP001151002"/>
    </source>
</evidence>
<evidence type="ECO:0000256" key="6">
    <source>
        <dbReference type="ARBA" id="ARBA00023136"/>
    </source>
</evidence>